<dbReference type="SMART" id="SM00855">
    <property type="entry name" value="PGAM"/>
    <property type="match status" value="1"/>
</dbReference>
<dbReference type="CDD" id="cd07067">
    <property type="entry name" value="HP_PGM_like"/>
    <property type="match status" value="1"/>
</dbReference>
<dbReference type="STRING" id="46679.SAMN05216202_2633"/>
<sequence length="189" mass="21504">MMQATRLTLICHASTRAQKRGCFALDEPLEMDWQNAAQSFSSRFKHLPRVLCGPETRTRQTATLFSRAATVDEALRDCDLGRWRGAAIEQIQQAEPEALQAWLTDPTVAPHGGESLSQLRERVGQWLQSLERTPGHVLAVTHPFIIRAALLHVMQCPPAQFNRIDVEPLSSTELRFNHVWRLRLETRET</sequence>
<dbReference type="EMBL" id="LT629802">
    <property type="protein sequence ID" value="SDU98223.1"/>
    <property type="molecule type" value="Genomic_DNA"/>
</dbReference>
<reference evidence="2" key="1">
    <citation type="submission" date="2016-10" db="EMBL/GenBank/DDBJ databases">
        <authorList>
            <person name="Varghese N."/>
            <person name="Submissions S."/>
        </authorList>
    </citation>
    <scope>NUCLEOTIDE SEQUENCE [LARGE SCALE GENOMIC DNA]</scope>
    <source>
        <strain evidence="2">LMG 2223</strain>
    </source>
</reference>
<gene>
    <name evidence="1" type="ORF">SAMN05216202_2633</name>
</gene>
<dbReference type="AlphaFoldDB" id="A0A1H2MY25"/>
<evidence type="ECO:0000313" key="1">
    <source>
        <dbReference type="EMBL" id="SDU98223.1"/>
    </source>
</evidence>
<dbReference type="GO" id="GO:0016791">
    <property type="term" value="F:phosphatase activity"/>
    <property type="evidence" value="ECO:0007669"/>
    <property type="project" value="TreeGrafter"/>
</dbReference>
<dbReference type="Proteomes" id="UP000198600">
    <property type="component" value="Chromosome I"/>
</dbReference>
<dbReference type="SUPFAM" id="SSF53254">
    <property type="entry name" value="Phosphoglycerate mutase-like"/>
    <property type="match status" value="1"/>
</dbReference>
<dbReference type="Pfam" id="PF00300">
    <property type="entry name" value="His_Phos_1"/>
    <property type="match status" value="1"/>
</dbReference>
<dbReference type="InterPro" id="IPR013078">
    <property type="entry name" value="His_Pase_superF_clade-1"/>
</dbReference>
<organism evidence="1 2">
    <name type="scientific">Pseudomonas mucidolens</name>
    <dbReference type="NCBI Taxonomy" id="46679"/>
    <lineage>
        <taxon>Bacteria</taxon>
        <taxon>Pseudomonadati</taxon>
        <taxon>Pseudomonadota</taxon>
        <taxon>Gammaproteobacteria</taxon>
        <taxon>Pseudomonadales</taxon>
        <taxon>Pseudomonadaceae</taxon>
        <taxon>Pseudomonas</taxon>
    </lineage>
</organism>
<name>A0A1H2MY25_9PSED</name>
<proteinExistence type="predicted"/>
<evidence type="ECO:0000313" key="2">
    <source>
        <dbReference type="Proteomes" id="UP000198600"/>
    </source>
</evidence>
<dbReference type="PANTHER" id="PTHR48100:SF10">
    <property type="entry name" value="2-CARBOXY-D-ARABINITOL-1-PHOSPHATASE-RELATED"/>
    <property type="match status" value="1"/>
</dbReference>
<dbReference type="InterPro" id="IPR050275">
    <property type="entry name" value="PGM_Phosphatase"/>
</dbReference>
<dbReference type="PANTHER" id="PTHR48100">
    <property type="entry name" value="BROAD-SPECIFICITY PHOSPHATASE YOR283W-RELATED"/>
    <property type="match status" value="1"/>
</dbReference>
<protein>
    <submittedName>
        <fullName evidence="1">Broad specificity phosphatase PhoE</fullName>
    </submittedName>
</protein>
<keyword evidence="2" id="KW-1185">Reference proteome</keyword>
<accession>A0A1H2MY25</accession>
<dbReference type="Gene3D" id="3.40.50.1240">
    <property type="entry name" value="Phosphoglycerate mutase-like"/>
    <property type="match status" value="1"/>
</dbReference>
<dbReference type="InterPro" id="IPR029033">
    <property type="entry name" value="His_PPase_superfam"/>
</dbReference>